<proteinExistence type="predicted"/>
<protein>
    <submittedName>
        <fullName evidence="2">Uncharacterized protein</fullName>
    </submittedName>
</protein>
<sequence length="195" mass="23033">MKIILAFFFLTLGVAFAQEPHQKKAKSVDELLEVHNPNQYQAIQKKANYLVIDRLTAHKRTRLYEGDVFRFKTNTGIVFQEEISEITDSTFSIYYYDQMDRHLKTFTFRPDEITKYYKRTHGEKFRWGLSWGSLGAFVPLAYDWIYYKVPPAQNRGALIGIPLIQAANILIMNRNRYFNGKRFNENTQLKIFKGR</sequence>
<reference evidence="3" key="1">
    <citation type="journal article" date="2019" name="Int. J. Syst. Evol. Microbiol.">
        <title>The Global Catalogue of Microorganisms (GCM) 10K type strain sequencing project: providing services to taxonomists for standard genome sequencing and annotation.</title>
        <authorList>
            <consortium name="The Broad Institute Genomics Platform"/>
            <consortium name="The Broad Institute Genome Sequencing Center for Infectious Disease"/>
            <person name="Wu L."/>
            <person name="Ma J."/>
        </authorList>
    </citation>
    <scope>NUCLEOTIDE SEQUENCE [LARGE SCALE GENOMIC DNA]</scope>
    <source>
        <strain evidence="3">CECT 7956</strain>
    </source>
</reference>
<feature type="signal peptide" evidence="1">
    <location>
        <begin position="1"/>
        <end position="17"/>
    </location>
</feature>
<dbReference type="EMBL" id="JBHRYQ010000001">
    <property type="protein sequence ID" value="MFC3810504.1"/>
    <property type="molecule type" value="Genomic_DNA"/>
</dbReference>
<evidence type="ECO:0000313" key="3">
    <source>
        <dbReference type="Proteomes" id="UP001595616"/>
    </source>
</evidence>
<dbReference type="RefSeq" id="WP_379836712.1">
    <property type="nucleotide sequence ID" value="NZ_JBHRYQ010000001.1"/>
</dbReference>
<keyword evidence="3" id="KW-1185">Reference proteome</keyword>
<accession>A0ABV7YT20</accession>
<organism evidence="2 3">
    <name type="scientific">Lacihabitans lacunae</name>
    <dbReference type="NCBI Taxonomy" id="1028214"/>
    <lineage>
        <taxon>Bacteria</taxon>
        <taxon>Pseudomonadati</taxon>
        <taxon>Bacteroidota</taxon>
        <taxon>Cytophagia</taxon>
        <taxon>Cytophagales</taxon>
        <taxon>Leadbetterellaceae</taxon>
        <taxon>Lacihabitans</taxon>
    </lineage>
</organism>
<feature type="chain" id="PRO_5047499788" evidence="1">
    <location>
        <begin position="18"/>
        <end position="195"/>
    </location>
</feature>
<comment type="caution">
    <text evidence="2">The sequence shown here is derived from an EMBL/GenBank/DDBJ whole genome shotgun (WGS) entry which is preliminary data.</text>
</comment>
<evidence type="ECO:0000313" key="2">
    <source>
        <dbReference type="EMBL" id="MFC3810504.1"/>
    </source>
</evidence>
<keyword evidence="1" id="KW-0732">Signal</keyword>
<evidence type="ECO:0000256" key="1">
    <source>
        <dbReference type="SAM" id="SignalP"/>
    </source>
</evidence>
<name>A0ABV7YT20_9BACT</name>
<gene>
    <name evidence="2" type="ORF">ACFOOI_07565</name>
</gene>
<dbReference type="Proteomes" id="UP001595616">
    <property type="component" value="Unassembled WGS sequence"/>
</dbReference>